<accession>A0AA47ENY4</accession>
<organism evidence="1 2">
    <name type="scientific">Clostridium estertheticum</name>
    <dbReference type="NCBI Taxonomy" id="238834"/>
    <lineage>
        <taxon>Bacteria</taxon>
        <taxon>Bacillati</taxon>
        <taxon>Bacillota</taxon>
        <taxon>Clostridia</taxon>
        <taxon>Eubacteriales</taxon>
        <taxon>Clostridiaceae</taxon>
        <taxon>Clostridium</taxon>
    </lineage>
</organism>
<protein>
    <submittedName>
        <fullName evidence="1">DUF6262 family protein</fullName>
    </submittedName>
</protein>
<name>A0AA47ENY4_9CLOT</name>
<dbReference type="AlphaFoldDB" id="A0AA47ENY4"/>
<dbReference type="EMBL" id="CP086239">
    <property type="protein sequence ID" value="WAG62088.1"/>
    <property type="molecule type" value="Genomic_DNA"/>
</dbReference>
<dbReference type="RefSeq" id="WP_216121098.1">
    <property type="nucleotide sequence ID" value="NZ_CP086239.1"/>
</dbReference>
<evidence type="ECO:0000313" key="1">
    <source>
        <dbReference type="EMBL" id="WAG62088.1"/>
    </source>
</evidence>
<reference evidence="1" key="1">
    <citation type="submission" date="2021-11" db="EMBL/GenBank/DDBJ databases">
        <title>Clostridia strains as spoilage organisms.</title>
        <authorList>
            <person name="Wambui J."/>
            <person name="Stevens M.J.A."/>
            <person name="Stephan R."/>
        </authorList>
    </citation>
    <scope>NUCLEOTIDE SEQUENCE</scope>
    <source>
        <strain evidence="1">CF009</strain>
    </source>
</reference>
<dbReference type="Proteomes" id="UP001164733">
    <property type="component" value="Chromosome"/>
</dbReference>
<gene>
    <name evidence="1" type="ORF">LL038_07560</name>
</gene>
<proteinExistence type="predicted"/>
<evidence type="ECO:0000313" key="2">
    <source>
        <dbReference type="Proteomes" id="UP001164733"/>
    </source>
</evidence>
<dbReference type="InterPro" id="IPR046229">
    <property type="entry name" value="TnpC-like"/>
</dbReference>
<dbReference type="Pfam" id="PF19776">
    <property type="entry name" value="DUF6262"/>
    <property type="match status" value="1"/>
</dbReference>
<sequence>MRKLPQNLIEKQEKIRTETLLIIQGSIDELNAEGYLITIKDLIERTKFSRSLFSKPHVQEILKKNKIGKYKNTKTINEKVDEDIREKSFRLEKELINAKVKIEKMKNDNEVKIASISNLKVKFHDKTEECEILRGELHILMQKAKILGFDLKLADSKG</sequence>